<dbReference type="GO" id="GO:0016758">
    <property type="term" value="F:hexosyltransferase activity"/>
    <property type="evidence" value="ECO:0007669"/>
    <property type="project" value="InterPro"/>
</dbReference>
<dbReference type="EMBL" id="QRTC01000001">
    <property type="protein sequence ID" value="RGQ44782.1"/>
    <property type="molecule type" value="Genomic_DNA"/>
</dbReference>
<dbReference type="InterPro" id="IPR050519">
    <property type="entry name" value="Glycosyltransf_28_UgtP"/>
</dbReference>
<dbReference type="SUPFAM" id="SSF53756">
    <property type="entry name" value="UDP-Glycosyltransferase/glycogen phosphorylase"/>
    <property type="match status" value="1"/>
</dbReference>
<evidence type="ECO:0000259" key="6">
    <source>
        <dbReference type="Pfam" id="PF06925"/>
    </source>
</evidence>
<proteinExistence type="inferred from homology"/>
<reference evidence="7 8" key="1">
    <citation type="submission" date="2018-08" db="EMBL/GenBank/DDBJ databases">
        <title>A genome reference for cultivated species of the human gut microbiota.</title>
        <authorList>
            <person name="Zou Y."/>
            <person name="Xue W."/>
            <person name="Luo G."/>
        </authorList>
    </citation>
    <scope>NUCLEOTIDE SEQUENCE [LARGE SCALE GENOMIC DNA]</scope>
    <source>
        <strain evidence="7 8">AF28-26</strain>
    </source>
</reference>
<dbReference type="InterPro" id="IPR007235">
    <property type="entry name" value="Glyco_trans_28_C"/>
</dbReference>
<dbReference type="PANTHER" id="PTHR43025:SF3">
    <property type="entry name" value="MONOGALACTOSYLDIACYLGLYCEROL SYNTHASE 1, CHLOROPLASTIC"/>
    <property type="match status" value="1"/>
</dbReference>
<gene>
    <name evidence="7" type="ORF">DWY99_00350</name>
</gene>
<dbReference type="PANTHER" id="PTHR43025">
    <property type="entry name" value="MONOGALACTOSYLDIACYLGLYCEROL SYNTHASE"/>
    <property type="match status" value="1"/>
</dbReference>
<evidence type="ECO:0000256" key="4">
    <source>
        <dbReference type="ARBA" id="ARBA00022679"/>
    </source>
</evidence>
<evidence type="ECO:0000259" key="5">
    <source>
        <dbReference type="Pfam" id="PF04101"/>
    </source>
</evidence>
<evidence type="ECO:0000256" key="3">
    <source>
        <dbReference type="ARBA" id="ARBA00022676"/>
    </source>
</evidence>
<evidence type="ECO:0000313" key="7">
    <source>
        <dbReference type="EMBL" id="RGQ44782.1"/>
    </source>
</evidence>
<dbReference type="Gene3D" id="3.40.50.2000">
    <property type="entry name" value="Glycogen Phosphorylase B"/>
    <property type="match status" value="1"/>
</dbReference>
<organism evidence="7 8">
    <name type="scientific">[Clostridium] leptum</name>
    <dbReference type="NCBI Taxonomy" id="1535"/>
    <lineage>
        <taxon>Bacteria</taxon>
        <taxon>Bacillati</taxon>
        <taxon>Bacillota</taxon>
        <taxon>Clostridia</taxon>
        <taxon>Eubacteriales</taxon>
        <taxon>Oscillospiraceae</taxon>
        <taxon>Oscillospiraceae incertae sedis</taxon>
    </lineage>
</organism>
<dbReference type="AlphaFoldDB" id="A0A412B1A2"/>
<comment type="caution">
    <text evidence="7">The sequence shown here is derived from an EMBL/GenBank/DDBJ whole genome shotgun (WGS) entry which is preliminary data.</text>
</comment>
<evidence type="ECO:0000256" key="2">
    <source>
        <dbReference type="ARBA" id="ARBA00006962"/>
    </source>
</evidence>
<dbReference type="Proteomes" id="UP000284751">
    <property type="component" value="Unassembled WGS sequence"/>
</dbReference>
<dbReference type="Pfam" id="PF06925">
    <property type="entry name" value="MGDG_synth"/>
    <property type="match status" value="1"/>
</dbReference>
<protein>
    <submittedName>
        <fullName evidence="7">Galactosyldiacylglycerol synthase</fullName>
    </submittedName>
</protein>
<dbReference type="Pfam" id="PF04101">
    <property type="entry name" value="Glyco_tran_28_C"/>
    <property type="match status" value="1"/>
</dbReference>
<evidence type="ECO:0000313" key="8">
    <source>
        <dbReference type="Proteomes" id="UP000284751"/>
    </source>
</evidence>
<accession>A0A412B1A2</accession>
<name>A0A412B1A2_9FIRM</name>
<keyword evidence="3" id="KW-0328">Glycosyltransferase</keyword>
<keyword evidence="4" id="KW-0808">Transferase</keyword>
<sequence>MKILILTAATGGGHLRASSALKSYILETQDDCEVEIVDTLKYISPLLDKTVTEGYEAMAKRTPKLFGSLYKSTNRGKSKTTYFFCNIFRKYLMPLVEEFRPDAIISTHPFATEMISLLKEDGKITAPLICVMTDYGPHRAWIHPYVDSYIVSNEGMVDTMAKMGAPREKIHPYGIPVEESFYEKMDRAEVLRQLGLSPDKPTVLIMAGSFGVSNILRIYNNIIKVNLDFQIIVITGKNERLYEAFNKLILRNSRQKPLRDVSVKLKPKPSKPTKVLFFTNEVHKYMQISDLIITKPGGLTVSEALACNLPMAIFDAIPGPETENAEFLIDNNMAVKIQKGSACSETIYDLLSNQERLEEMRRSCSAFDKSSSGPKIVNEIQKLVKD</sequence>
<feature type="domain" description="Glycosyl transferase family 28 C-terminal" evidence="5">
    <location>
        <begin position="203"/>
        <end position="364"/>
    </location>
</feature>
<dbReference type="InterPro" id="IPR009695">
    <property type="entry name" value="Diacylglyc_glucosyltr_N"/>
</dbReference>
<comment type="subcellular location">
    <subcellularLocation>
        <location evidence="1">Membrane</location>
    </subcellularLocation>
</comment>
<feature type="domain" description="Diacylglycerol glucosyltransferase N-terminal" evidence="6">
    <location>
        <begin position="14"/>
        <end position="177"/>
    </location>
</feature>
<evidence type="ECO:0000256" key="1">
    <source>
        <dbReference type="ARBA" id="ARBA00004370"/>
    </source>
</evidence>
<dbReference type="GO" id="GO:0009247">
    <property type="term" value="P:glycolipid biosynthetic process"/>
    <property type="evidence" value="ECO:0007669"/>
    <property type="project" value="InterPro"/>
</dbReference>
<dbReference type="GO" id="GO:0016020">
    <property type="term" value="C:membrane"/>
    <property type="evidence" value="ECO:0007669"/>
    <property type="project" value="UniProtKB-SubCell"/>
</dbReference>
<comment type="similarity">
    <text evidence="2">Belongs to the glycosyltransferase 28 family.</text>
</comment>